<accession>A0AAE9ZC86</accession>
<keyword evidence="4 10" id="KW-0808">Transferase</keyword>
<dbReference type="InterPro" id="IPR039657">
    <property type="entry name" value="Dimethylallyltransferase"/>
</dbReference>
<dbReference type="AlphaFoldDB" id="A0AAE9ZC86"/>
<dbReference type="NCBIfam" id="TIGR00174">
    <property type="entry name" value="miaA"/>
    <property type="match status" value="1"/>
</dbReference>
<keyword evidence="15" id="KW-1185">Reference proteome</keyword>
<comment type="cofactor">
    <cofactor evidence="1 10">
        <name>Mg(2+)</name>
        <dbReference type="ChEBI" id="CHEBI:18420"/>
    </cofactor>
</comment>
<keyword evidence="8 10" id="KW-0460">Magnesium</keyword>
<dbReference type="Pfam" id="PF01715">
    <property type="entry name" value="IPPT"/>
    <property type="match status" value="1"/>
</dbReference>
<dbReference type="GO" id="GO:0006400">
    <property type="term" value="P:tRNA modification"/>
    <property type="evidence" value="ECO:0007669"/>
    <property type="project" value="TreeGrafter"/>
</dbReference>
<name>A0AAE9ZC86_9PROT</name>
<dbReference type="CDD" id="cd02019">
    <property type="entry name" value="NK"/>
    <property type="match status" value="1"/>
</dbReference>
<dbReference type="PANTHER" id="PTHR11088">
    <property type="entry name" value="TRNA DIMETHYLALLYLTRANSFERASE"/>
    <property type="match status" value="1"/>
</dbReference>
<evidence type="ECO:0000256" key="12">
    <source>
        <dbReference type="RuleBase" id="RU003784"/>
    </source>
</evidence>
<evidence type="ECO:0000256" key="4">
    <source>
        <dbReference type="ARBA" id="ARBA00022679"/>
    </source>
</evidence>
<evidence type="ECO:0000313" key="14">
    <source>
        <dbReference type="EMBL" id="WDI32059.1"/>
    </source>
</evidence>
<feature type="binding site" evidence="10">
    <location>
        <begin position="11"/>
        <end position="18"/>
    </location>
    <ligand>
        <name>ATP</name>
        <dbReference type="ChEBI" id="CHEBI:30616"/>
    </ligand>
</feature>
<evidence type="ECO:0000256" key="1">
    <source>
        <dbReference type="ARBA" id="ARBA00001946"/>
    </source>
</evidence>
<evidence type="ECO:0000256" key="10">
    <source>
        <dbReference type="HAMAP-Rule" id="MF_00185"/>
    </source>
</evidence>
<evidence type="ECO:0000256" key="13">
    <source>
        <dbReference type="RuleBase" id="RU003785"/>
    </source>
</evidence>
<comment type="subunit">
    <text evidence="10">Monomer.</text>
</comment>
<feature type="region of interest" description="Interaction with substrate tRNA" evidence="10">
    <location>
        <begin position="159"/>
        <end position="163"/>
    </location>
</feature>
<feature type="site" description="Interaction with substrate tRNA" evidence="10">
    <location>
        <position position="102"/>
    </location>
</feature>
<feature type="site" description="Interaction with substrate tRNA" evidence="10">
    <location>
        <position position="124"/>
    </location>
</feature>
<evidence type="ECO:0000256" key="8">
    <source>
        <dbReference type="ARBA" id="ARBA00022842"/>
    </source>
</evidence>
<gene>
    <name evidence="10 14" type="primary">miaA</name>
    <name evidence="14" type="ORF">PUV54_02495</name>
</gene>
<dbReference type="RefSeq" id="WP_274493945.1">
    <property type="nucleotide sequence ID" value="NZ_CP118166.1"/>
</dbReference>
<dbReference type="HAMAP" id="MF_00185">
    <property type="entry name" value="IPP_trans"/>
    <property type="match status" value="1"/>
</dbReference>
<dbReference type="SUPFAM" id="SSF52540">
    <property type="entry name" value="P-loop containing nucleoside triphosphate hydrolases"/>
    <property type="match status" value="2"/>
</dbReference>
<dbReference type="Proteomes" id="UP001214043">
    <property type="component" value="Chromosome"/>
</dbReference>
<keyword evidence="7 10" id="KW-0067">ATP-binding</keyword>
<evidence type="ECO:0000313" key="15">
    <source>
        <dbReference type="Proteomes" id="UP001214043"/>
    </source>
</evidence>
<comment type="catalytic activity">
    <reaction evidence="9 10 11">
        <text>adenosine(37) in tRNA + dimethylallyl diphosphate = N(6)-dimethylallyladenosine(37) in tRNA + diphosphate</text>
        <dbReference type="Rhea" id="RHEA:26482"/>
        <dbReference type="Rhea" id="RHEA-COMP:10162"/>
        <dbReference type="Rhea" id="RHEA-COMP:10375"/>
        <dbReference type="ChEBI" id="CHEBI:33019"/>
        <dbReference type="ChEBI" id="CHEBI:57623"/>
        <dbReference type="ChEBI" id="CHEBI:74411"/>
        <dbReference type="ChEBI" id="CHEBI:74415"/>
        <dbReference type="EC" id="2.5.1.75"/>
    </reaction>
</comment>
<dbReference type="Gene3D" id="3.40.50.300">
    <property type="entry name" value="P-loop containing nucleotide triphosphate hydrolases"/>
    <property type="match status" value="1"/>
</dbReference>
<dbReference type="PANTHER" id="PTHR11088:SF60">
    <property type="entry name" value="TRNA DIMETHYLALLYLTRANSFERASE"/>
    <property type="match status" value="1"/>
</dbReference>
<dbReference type="InterPro" id="IPR018022">
    <property type="entry name" value="IPT"/>
</dbReference>
<evidence type="ECO:0000256" key="2">
    <source>
        <dbReference type="ARBA" id="ARBA00003213"/>
    </source>
</evidence>
<proteinExistence type="inferred from homology"/>
<dbReference type="Gene3D" id="1.10.20.140">
    <property type="match status" value="1"/>
</dbReference>
<reference evidence="14" key="1">
    <citation type="submission" date="2023-02" db="EMBL/GenBank/DDBJ databases">
        <title>Genome sequence of Hyphococcus flavus.</title>
        <authorList>
            <person name="Rong J.-C."/>
            <person name="Zhao Q."/>
            <person name="Yi M."/>
            <person name="Wu J.-Y."/>
        </authorList>
    </citation>
    <scope>NUCLEOTIDE SEQUENCE</scope>
    <source>
        <strain evidence="14">MCCC 1K03223</strain>
    </source>
</reference>
<evidence type="ECO:0000256" key="5">
    <source>
        <dbReference type="ARBA" id="ARBA00022694"/>
    </source>
</evidence>
<evidence type="ECO:0000256" key="7">
    <source>
        <dbReference type="ARBA" id="ARBA00022840"/>
    </source>
</evidence>
<protein>
    <recommendedName>
        <fullName evidence="10">tRNA dimethylallyltransferase</fullName>
        <ecNumber evidence="10">2.5.1.75</ecNumber>
    </recommendedName>
    <alternativeName>
        <fullName evidence="10">Dimethylallyl diphosphate:tRNA dimethylallyltransferase</fullName>
        <shortName evidence="10">DMAPP:tRNA dimethylallyltransferase</shortName>
        <shortName evidence="10">DMATase</shortName>
    </alternativeName>
    <alternativeName>
        <fullName evidence="10">Isopentenyl-diphosphate:tRNA isopentenyltransferase</fullName>
        <shortName evidence="10">IPP transferase</shortName>
        <shortName evidence="10">IPPT</shortName>
        <shortName evidence="10">IPTase</shortName>
    </alternativeName>
</protein>
<comment type="similarity">
    <text evidence="3 10 13">Belongs to the IPP transferase family.</text>
</comment>
<evidence type="ECO:0000256" key="3">
    <source>
        <dbReference type="ARBA" id="ARBA00005842"/>
    </source>
</evidence>
<sequence length="302" mass="32919">MNDAGVIFIAGPTASGKSAAALTLAQQTGGEIVNADAMQVYADLRIVTARPSSGDERLAQHHLYGVLDGAERCSAGRWAQMAVTAITDIHARGGTAIIVGGTGLYFRSLEEGLSPIPDVPIEIREAAKKRREDIGPAAFREEVIANDPVMARLPEGDTQRLVRAWEVFEATGKPLSYYQELPREPFLSNVSSRVVIEPSRETLYARCDQRAAQMLSEGAIEEVKSLIERGLDPSLPVMKALGVPEIAAFFSSEITREEALATLQQSTRRFAKRQLTWFRNQAAGWPRAGNADEIVKQITSDI</sequence>
<dbReference type="EC" id="2.5.1.75" evidence="10"/>
<comment type="function">
    <text evidence="2 10 12">Catalyzes the transfer of a dimethylallyl group onto the adenine at position 37 in tRNAs that read codons beginning with uridine, leading to the formation of N6-(dimethylallyl)adenosine (i(6)A).</text>
</comment>
<dbReference type="GO" id="GO:0005524">
    <property type="term" value="F:ATP binding"/>
    <property type="evidence" value="ECO:0007669"/>
    <property type="project" value="UniProtKB-UniRule"/>
</dbReference>
<evidence type="ECO:0000256" key="11">
    <source>
        <dbReference type="RuleBase" id="RU003783"/>
    </source>
</evidence>
<comment type="caution">
    <text evidence="10">Lacks conserved residue(s) required for the propagation of feature annotation.</text>
</comment>
<dbReference type="KEGG" id="hfl:PUV54_02495"/>
<dbReference type="InterPro" id="IPR027417">
    <property type="entry name" value="P-loop_NTPase"/>
</dbReference>
<organism evidence="14 15">
    <name type="scientific">Hyphococcus flavus</name>
    <dbReference type="NCBI Taxonomy" id="1866326"/>
    <lineage>
        <taxon>Bacteria</taxon>
        <taxon>Pseudomonadati</taxon>
        <taxon>Pseudomonadota</taxon>
        <taxon>Alphaproteobacteria</taxon>
        <taxon>Parvularculales</taxon>
        <taxon>Parvularculaceae</taxon>
        <taxon>Hyphococcus</taxon>
    </lineage>
</organism>
<evidence type="ECO:0000256" key="6">
    <source>
        <dbReference type="ARBA" id="ARBA00022741"/>
    </source>
</evidence>
<feature type="binding site" evidence="10">
    <location>
        <begin position="13"/>
        <end position="18"/>
    </location>
    <ligand>
        <name>substrate</name>
    </ligand>
</feature>
<evidence type="ECO:0000256" key="9">
    <source>
        <dbReference type="ARBA" id="ARBA00049563"/>
    </source>
</evidence>
<keyword evidence="5 10" id="KW-0819">tRNA processing</keyword>
<dbReference type="EMBL" id="CP118166">
    <property type="protein sequence ID" value="WDI32059.1"/>
    <property type="molecule type" value="Genomic_DNA"/>
</dbReference>
<keyword evidence="6 10" id="KW-0547">Nucleotide-binding</keyword>
<dbReference type="GO" id="GO:0052381">
    <property type="term" value="F:tRNA dimethylallyltransferase activity"/>
    <property type="evidence" value="ECO:0007669"/>
    <property type="project" value="UniProtKB-UniRule"/>
</dbReference>